<dbReference type="PATRIC" id="fig|1321816.3.peg.1361"/>
<comment type="caution">
    <text evidence="1">The sequence shown here is derived from an EMBL/GenBank/DDBJ whole genome shotgun (WGS) entry which is preliminary data.</text>
</comment>
<name>U1SCV1_9BIFI</name>
<accession>U1SCV1</accession>
<reference evidence="1 2" key="1">
    <citation type="submission" date="2013-08" db="EMBL/GenBank/DDBJ databases">
        <authorList>
            <person name="Weinstock G."/>
            <person name="Sodergren E."/>
            <person name="Wylie T."/>
            <person name="Fulton L."/>
            <person name="Fulton R."/>
            <person name="Fronick C."/>
            <person name="O'Laughlin M."/>
            <person name="Godfrey J."/>
            <person name="Miner T."/>
            <person name="Herter B."/>
            <person name="Appelbaum E."/>
            <person name="Cordes M."/>
            <person name="Lek S."/>
            <person name="Wollam A."/>
            <person name="Pepin K.H."/>
            <person name="Palsikar V.B."/>
            <person name="Mitreva M."/>
            <person name="Wilson R.K."/>
        </authorList>
    </citation>
    <scope>NUCLEOTIDE SEQUENCE [LARGE SCALE GENOMIC DNA]</scope>
    <source>
        <strain evidence="1 2">F0580</strain>
    </source>
</reference>
<dbReference type="AlphaFoldDB" id="U1SCV1"/>
<organism evidence="1 2">
    <name type="scientific">Alloscardovia omnicolens F0580</name>
    <dbReference type="NCBI Taxonomy" id="1321816"/>
    <lineage>
        <taxon>Bacteria</taxon>
        <taxon>Bacillati</taxon>
        <taxon>Actinomycetota</taxon>
        <taxon>Actinomycetes</taxon>
        <taxon>Bifidobacteriales</taxon>
        <taxon>Bifidobacteriaceae</taxon>
        <taxon>Alloscardovia</taxon>
    </lineage>
</organism>
<dbReference type="EMBL" id="AWSI01000041">
    <property type="protein sequence ID" value="ERH29743.1"/>
    <property type="molecule type" value="Genomic_DNA"/>
</dbReference>
<sequence>MLATNWGYSIDVDKLPPLLTVNEFDSMGGSSMSSSYEAKQATLNGVSQAIRDYCGWHVAPKLTCKAVVPDSAHVILPSMGVTELTATVPTVEPRHANSYGVIDMRRQALLEVTYVAGFDMVDALKQAAYQIAANHLVATAGLREEHAGQVGATYNQTDNGVSGGVRLLASDKAMLAPYKLVGV</sequence>
<dbReference type="RefSeq" id="WP_021618654.1">
    <property type="nucleotide sequence ID" value="NZ_KE952646.1"/>
</dbReference>
<dbReference type="Proteomes" id="UP000016519">
    <property type="component" value="Unassembled WGS sequence"/>
</dbReference>
<keyword evidence="2" id="KW-1185">Reference proteome</keyword>
<proteinExistence type="predicted"/>
<evidence type="ECO:0000313" key="2">
    <source>
        <dbReference type="Proteomes" id="UP000016519"/>
    </source>
</evidence>
<protein>
    <submittedName>
        <fullName evidence="1">Uncharacterized protein</fullName>
    </submittedName>
</protein>
<dbReference type="HOGENOM" id="CLU_1494764_0_0_11"/>
<gene>
    <name evidence="1" type="ORF">HMPREF9244_01543</name>
</gene>
<evidence type="ECO:0000313" key="1">
    <source>
        <dbReference type="EMBL" id="ERH29743.1"/>
    </source>
</evidence>